<dbReference type="Gene3D" id="2.70.70.10">
    <property type="entry name" value="Glucose Permease (Domain IIA)"/>
    <property type="match status" value="1"/>
</dbReference>
<dbReference type="InterPro" id="IPR050570">
    <property type="entry name" value="Cell_wall_metabolism_enzyme"/>
</dbReference>
<evidence type="ECO:0000256" key="1">
    <source>
        <dbReference type="SAM" id="MobiDB-lite"/>
    </source>
</evidence>
<dbReference type="RefSeq" id="WP_344976113.1">
    <property type="nucleotide sequence ID" value="NZ_BAABDD010000035.1"/>
</dbReference>
<feature type="region of interest" description="Disordered" evidence="1">
    <location>
        <begin position="109"/>
        <end position="148"/>
    </location>
</feature>
<feature type="transmembrane region" description="Helical" evidence="2">
    <location>
        <begin position="81"/>
        <end position="99"/>
    </location>
</feature>
<comment type="caution">
    <text evidence="4">The sequence shown here is derived from an EMBL/GenBank/DDBJ whole genome shotgun (WGS) entry which is preliminary data.</text>
</comment>
<evidence type="ECO:0000256" key="2">
    <source>
        <dbReference type="SAM" id="Phobius"/>
    </source>
</evidence>
<keyword evidence="2" id="KW-0812">Transmembrane</keyword>
<sequence length="421" mass="44957">MTLLLLNAALILAVVGVVHWYLYKRLVKDTSRAGDVWRRTGTALVWLLAAITLGAMVVGPADAPFEVVRAFEWPSRIWLNLLPYLVIALLLGELARPLLRQSFTHRVASSPRGPSNGAPPEVADAAPAAPGVKDEDAGGKAAGANEAKDSETSRRIFIARGVGLGATTLAGGITYVGTMAGDSPSQKPGDRGIELSLPFTGRWHVENSPARRVPSHGTDLFGGRYAIDFVGVDRQHRTAGSRSWRTFLATEPPELFFAFGRPILAPGNGTVVAVHDGEPDHEARRSQPALIPYALSQGARVREGVNAIAGNYVIISLAESDVFVALVHFQAGSIRVSVGQQVVEGEHIANCGNSGNSTQPHVHVQAMDSADLSVAKGVPMQFRRFREWPSGVSGSRVRERAIPGERAVVEPLSNSSKTTGR</sequence>
<proteinExistence type="predicted"/>
<organism evidence="4 5">
    <name type="scientific">Salinactinospora qingdaonensis</name>
    <dbReference type="NCBI Taxonomy" id="702744"/>
    <lineage>
        <taxon>Bacteria</taxon>
        <taxon>Bacillati</taxon>
        <taxon>Actinomycetota</taxon>
        <taxon>Actinomycetes</taxon>
        <taxon>Streptosporangiales</taxon>
        <taxon>Nocardiopsidaceae</taxon>
        <taxon>Salinactinospora</taxon>
    </lineage>
</organism>
<evidence type="ECO:0000313" key="4">
    <source>
        <dbReference type="EMBL" id="GAA3762390.1"/>
    </source>
</evidence>
<dbReference type="SUPFAM" id="SSF51261">
    <property type="entry name" value="Duplicated hybrid motif"/>
    <property type="match status" value="1"/>
</dbReference>
<feature type="transmembrane region" description="Helical" evidence="2">
    <location>
        <begin position="43"/>
        <end position="61"/>
    </location>
</feature>
<dbReference type="EMBL" id="BAABDD010000035">
    <property type="protein sequence ID" value="GAA3762390.1"/>
    <property type="molecule type" value="Genomic_DNA"/>
</dbReference>
<dbReference type="PANTHER" id="PTHR21666">
    <property type="entry name" value="PEPTIDASE-RELATED"/>
    <property type="match status" value="1"/>
</dbReference>
<dbReference type="Pfam" id="PF01551">
    <property type="entry name" value="Peptidase_M23"/>
    <property type="match status" value="1"/>
</dbReference>
<keyword evidence="2" id="KW-1133">Transmembrane helix</keyword>
<keyword evidence="5" id="KW-1185">Reference proteome</keyword>
<evidence type="ECO:0000313" key="5">
    <source>
        <dbReference type="Proteomes" id="UP001500908"/>
    </source>
</evidence>
<name>A0ABP7GJB8_9ACTN</name>
<dbReference type="CDD" id="cd12797">
    <property type="entry name" value="M23_peptidase"/>
    <property type="match status" value="1"/>
</dbReference>
<dbReference type="PANTHER" id="PTHR21666:SF285">
    <property type="entry name" value="M23 FAMILY METALLOPEPTIDASE"/>
    <property type="match status" value="1"/>
</dbReference>
<evidence type="ECO:0000259" key="3">
    <source>
        <dbReference type="Pfam" id="PF01551"/>
    </source>
</evidence>
<accession>A0ABP7GJB8</accession>
<feature type="compositionally biased region" description="Low complexity" evidence="1">
    <location>
        <begin position="118"/>
        <end position="130"/>
    </location>
</feature>
<keyword evidence="2" id="KW-0472">Membrane</keyword>
<feature type="domain" description="M23ase beta-sheet core" evidence="3">
    <location>
        <begin position="293"/>
        <end position="367"/>
    </location>
</feature>
<protein>
    <recommendedName>
        <fullName evidence="3">M23ase beta-sheet core domain-containing protein</fullName>
    </recommendedName>
</protein>
<reference evidence="5" key="1">
    <citation type="journal article" date="2019" name="Int. J. Syst. Evol. Microbiol.">
        <title>The Global Catalogue of Microorganisms (GCM) 10K type strain sequencing project: providing services to taxonomists for standard genome sequencing and annotation.</title>
        <authorList>
            <consortium name="The Broad Institute Genomics Platform"/>
            <consortium name="The Broad Institute Genome Sequencing Center for Infectious Disease"/>
            <person name="Wu L."/>
            <person name="Ma J."/>
        </authorList>
    </citation>
    <scope>NUCLEOTIDE SEQUENCE [LARGE SCALE GENOMIC DNA]</scope>
    <source>
        <strain evidence="5">JCM 17137</strain>
    </source>
</reference>
<dbReference type="InterPro" id="IPR011055">
    <property type="entry name" value="Dup_hybrid_motif"/>
</dbReference>
<feature type="transmembrane region" description="Helical" evidence="2">
    <location>
        <begin position="6"/>
        <end position="23"/>
    </location>
</feature>
<dbReference type="Proteomes" id="UP001500908">
    <property type="component" value="Unassembled WGS sequence"/>
</dbReference>
<dbReference type="InterPro" id="IPR016047">
    <property type="entry name" value="M23ase_b-sheet_dom"/>
</dbReference>
<gene>
    <name evidence="4" type="ORF">GCM10022402_45020</name>
</gene>